<evidence type="ECO:0000256" key="1">
    <source>
        <dbReference type="SAM" id="MobiDB-lite"/>
    </source>
</evidence>
<dbReference type="RefSeq" id="WP_338007756.1">
    <property type="nucleotide sequence ID" value="NZ_JAOPKB010000004.1"/>
</dbReference>
<reference evidence="2 3" key="1">
    <citation type="submission" date="2022-09" db="EMBL/GenBank/DDBJ databases">
        <title>Enrichment on poylsaccharides allowed isolation of novel metabolic and taxonomic groups of Haloarchaea.</title>
        <authorList>
            <person name="Sorokin D.Y."/>
            <person name="Elcheninov A.G."/>
            <person name="Khizhniak T.V."/>
            <person name="Kolganova T.V."/>
            <person name="Kublanov I.V."/>
        </authorList>
    </citation>
    <scope>NUCLEOTIDE SEQUENCE [LARGE SCALE GENOMIC DNA]</scope>
    <source>
        <strain evidence="2 3">AArc-m2/3/4</strain>
    </source>
</reference>
<evidence type="ECO:0000313" key="2">
    <source>
        <dbReference type="EMBL" id="MCU4973099.1"/>
    </source>
</evidence>
<protein>
    <submittedName>
        <fullName evidence="2">Uncharacterized protein</fullName>
    </submittedName>
</protein>
<feature type="compositionally biased region" description="Acidic residues" evidence="1">
    <location>
        <begin position="16"/>
        <end position="30"/>
    </location>
</feature>
<dbReference type="Proteomes" id="UP001320972">
    <property type="component" value="Unassembled WGS sequence"/>
</dbReference>
<evidence type="ECO:0000313" key="3">
    <source>
        <dbReference type="Proteomes" id="UP001320972"/>
    </source>
</evidence>
<gene>
    <name evidence="2" type="ORF">OB955_10130</name>
</gene>
<proteinExistence type="predicted"/>
<organism evidence="2 3">
    <name type="scientific">Natronoglomus mannanivorans</name>
    <dbReference type="NCBI Taxonomy" id="2979990"/>
    <lineage>
        <taxon>Archaea</taxon>
        <taxon>Methanobacteriati</taxon>
        <taxon>Methanobacteriota</taxon>
        <taxon>Stenosarchaea group</taxon>
        <taxon>Halobacteria</taxon>
        <taxon>Halobacteriales</taxon>
        <taxon>Natrialbaceae</taxon>
        <taxon>Natronoglomus</taxon>
    </lineage>
</organism>
<sequence>MQPDLESATRTNEPEATTESEPELTTETETEPTRELFPYEEGSERVGAPLPVASARGVLRSVRNDSSAAADDDREQTPHDAVGSTACPDCGGETINGAGLFACRDCEWTGTLR</sequence>
<comment type="caution">
    <text evidence="2">The sequence shown here is derived from an EMBL/GenBank/DDBJ whole genome shotgun (WGS) entry which is preliminary data.</text>
</comment>
<dbReference type="EMBL" id="JAOPKB010000004">
    <property type="protein sequence ID" value="MCU4973099.1"/>
    <property type="molecule type" value="Genomic_DNA"/>
</dbReference>
<keyword evidence="3" id="KW-1185">Reference proteome</keyword>
<feature type="region of interest" description="Disordered" evidence="1">
    <location>
        <begin position="1"/>
        <end position="87"/>
    </location>
</feature>
<accession>A0ABT2QDX6</accession>
<name>A0ABT2QDX6_9EURY</name>